<dbReference type="AlphaFoldDB" id="A9RHS2"/>
<evidence type="ECO:0000313" key="3">
    <source>
        <dbReference type="EMBL" id="PNR29038.1"/>
    </source>
</evidence>
<name>A9RHS2_PHYPA</name>
<reference evidence="3 5" key="2">
    <citation type="journal article" date="2018" name="Plant J.">
        <title>The Physcomitrella patens chromosome-scale assembly reveals moss genome structure and evolution.</title>
        <authorList>
            <person name="Lang D."/>
            <person name="Ullrich K.K."/>
            <person name="Murat F."/>
            <person name="Fuchs J."/>
            <person name="Jenkins J."/>
            <person name="Haas F.B."/>
            <person name="Piednoel M."/>
            <person name="Gundlach H."/>
            <person name="Van Bel M."/>
            <person name="Meyberg R."/>
            <person name="Vives C."/>
            <person name="Morata J."/>
            <person name="Symeonidi A."/>
            <person name="Hiss M."/>
            <person name="Muchero W."/>
            <person name="Kamisugi Y."/>
            <person name="Saleh O."/>
            <person name="Blanc G."/>
            <person name="Decker E.L."/>
            <person name="van Gessel N."/>
            <person name="Grimwood J."/>
            <person name="Hayes R.D."/>
            <person name="Graham S.W."/>
            <person name="Gunter L.E."/>
            <person name="McDaniel S.F."/>
            <person name="Hoernstein S.N.W."/>
            <person name="Larsson A."/>
            <person name="Li F.W."/>
            <person name="Perroud P.F."/>
            <person name="Phillips J."/>
            <person name="Ranjan P."/>
            <person name="Rokshar D.S."/>
            <person name="Rothfels C.J."/>
            <person name="Schneider L."/>
            <person name="Shu S."/>
            <person name="Stevenson D.W."/>
            <person name="Thummler F."/>
            <person name="Tillich M."/>
            <person name="Villarreal Aguilar J.C."/>
            <person name="Widiez T."/>
            <person name="Wong G.K."/>
            <person name="Wymore A."/>
            <person name="Zhang Y."/>
            <person name="Zimmer A.D."/>
            <person name="Quatrano R.S."/>
            <person name="Mayer K.F.X."/>
            <person name="Goodstein D."/>
            <person name="Casacuberta J.M."/>
            <person name="Vandepoele K."/>
            <person name="Reski R."/>
            <person name="Cuming A.C."/>
            <person name="Tuskan G.A."/>
            <person name="Maumus F."/>
            <person name="Salse J."/>
            <person name="Schmutz J."/>
            <person name="Rensing S.A."/>
        </authorList>
    </citation>
    <scope>NUCLEOTIDE SEQUENCE [LARGE SCALE GENOMIC DNA]</scope>
    <source>
        <strain evidence="4 5">cv. Gransden 2004</strain>
    </source>
</reference>
<evidence type="ECO:0000256" key="1">
    <source>
        <dbReference type="SAM" id="MobiDB-lite"/>
    </source>
</evidence>
<organism evidence="3">
    <name type="scientific">Physcomitrium patens</name>
    <name type="common">Spreading-leaved earth moss</name>
    <name type="synonym">Physcomitrella patens</name>
    <dbReference type="NCBI Taxonomy" id="3218"/>
    <lineage>
        <taxon>Eukaryota</taxon>
        <taxon>Viridiplantae</taxon>
        <taxon>Streptophyta</taxon>
        <taxon>Embryophyta</taxon>
        <taxon>Bryophyta</taxon>
        <taxon>Bryophytina</taxon>
        <taxon>Bryopsida</taxon>
        <taxon>Funariidae</taxon>
        <taxon>Funariales</taxon>
        <taxon>Funariaceae</taxon>
        <taxon>Physcomitrium</taxon>
    </lineage>
</organism>
<dbReference type="InParanoid" id="A9RHS2"/>
<keyword evidence="5" id="KW-1185">Reference proteome</keyword>
<feature type="compositionally biased region" description="Polar residues" evidence="1">
    <location>
        <begin position="132"/>
        <end position="153"/>
    </location>
</feature>
<dbReference type="EMBL" id="ABEU02000023">
    <property type="protein sequence ID" value="PNR29038.1"/>
    <property type="molecule type" value="Genomic_DNA"/>
</dbReference>
<dbReference type="EnsemblPlants" id="Pp3c23_7569V3.1">
    <property type="protein sequence ID" value="PAC:32949572.CDS.1"/>
    <property type="gene ID" value="Pp3c23_7569"/>
</dbReference>
<dbReference type="Gramene" id="Pp3c23_7569V3.1">
    <property type="protein sequence ID" value="PAC:32949572.CDS.1"/>
    <property type="gene ID" value="Pp3c23_7569"/>
</dbReference>
<protein>
    <submittedName>
        <fullName evidence="3 4">Uncharacterized protein</fullName>
    </submittedName>
</protein>
<gene>
    <name evidence="3" type="ORF">PHYPA_027730</name>
</gene>
<keyword evidence="2" id="KW-0472">Membrane</keyword>
<keyword evidence="2" id="KW-0812">Transmembrane</keyword>
<reference evidence="3 5" key="1">
    <citation type="journal article" date="2008" name="Science">
        <title>The Physcomitrella genome reveals evolutionary insights into the conquest of land by plants.</title>
        <authorList>
            <person name="Rensing S."/>
            <person name="Lang D."/>
            <person name="Zimmer A."/>
            <person name="Terry A."/>
            <person name="Salamov A."/>
            <person name="Shapiro H."/>
            <person name="Nishiyama T."/>
            <person name="Perroud P.-F."/>
            <person name="Lindquist E."/>
            <person name="Kamisugi Y."/>
            <person name="Tanahashi T."/>
            <person name="Sakakibara K."/>
            <person name="Fujita T."/>
            <person name="Oishi K."/>
            <person name="Shin-I T."/>
            <person name="Kuroki Y."/>
            <person name="Toyoda A."/>
            <person name="Suzuki Y."/>
            <person name="Hashimoto A."/>
            <person name="Yamaguchi K."/>
            <person name="Sugano A."/>
            <person name="Kohara Y."/>
            <person name="Fujiyama A."/>
            <person name="Anterola A."/>
            <person name="Aoki S."/>
            <person name="Ashton N."/>
            <person name="Barbazuk W.B."/>
            <person name="Barker E."/>
            <person name="Bennetzen J."/>
            <person name="Bezanilla M."/>
            <person name="Blankenship R."/>
            <person name="Cho S.H."/>
            <person name="Dutcher S."/>
            <person name="Estelle M."/>
            <person name="Fawcett J.A."/>
            <person name="Gundlach H."/>
            <person name="Hanada K."/>
            <person name="Heyl A."/>
            <person name="Hicks K.A."/>
            <person name="Hugh J."/>
            <person name="Lohr M."/>
            <person name="Mayer K."/>
            <person name="Melkozernov A."/>
            <person name="Murata T."/>
            <person name="Nelson D."/>
            <person name="Pils B."/>
            <person name="Prigge M."/>
            <person name="Reiss B."/>
            <person name="Renner T."/>
            <person name="Rombauts S."/>
            <person name="Rushton P."/>
            <person name="Sanderfoot A."/>
            <person name="Schween G."/>
            <person name="Shiu S.-H."/>
            <person name="Stueber K."/>
            <person name="Theodoulou F.L."/>
            <person name="Tu H."/>
            <person name="Van de Peer Y."/>
            <person name="Verrier P.J."/>
            <person name="Waters E."/>
            <person name="Wood A."/>
            <person name="Yang L."/>
            <person name="Cove D."/>
            <person name="Cuming A."/>
            <person name="Hasebe M."/>
            <person name="Lucas S."/>
            <person name="Mishler D.B."/>
            <person name="Reski R."/>
            <person name="Grigoriev I."/>
            <person name="Quatrano R.S."/>
            <person name="Boore J.L."/>
        </authorList>
    </citation>
    <scope>NUCLEOTIDE SEQUENCE [LARGE SCALE GENOMIC DNA]</scope>
    <source>
        <strain evidence="4 5">cv. Gransden 2004</strain>
    </source>
</reference>
<proteinExistence type="predicted"/>
<evidence type="ECO:0000313" key="5">
    <source>
        <dbReference type="Proteomes" id="UP000006727"/>
    </source>
</evidence>
<feature type="region of interest" description="Disordered" evidence="1">
    <location>
        <begin position="1"/>
        <end position="25"/>
    </location>
</feature>
<feature type="transmembrane region" description="Helical" evidence="2">
    <location>
        <begin position="79"/>
        <end position="96"/>
    </location>
</feature>
<feature type="region of interest" description="Disordered" evidence="1">
    <location>
        <begin position="130"/>
        <end position="153"/>
    </location>
</feature>
<keyword evidence="2" id="KW-1133">Transmembrane helix</keyword>
<feature type="compositionally biased region" description="Gly residues" evidence="1">
    <location>
        <begin position="1"/>
        <end position="10"/>
    </location>
</feature>
<dbReference type="PaxDb" id="3218-PP1S10_264V6.1"/>
<sequence>MGESGRGSGGPRCSMSPRTSSTTRKRVNGFVRLGKACTGPEGAKWDCAGSMGQLGEFATSLACFALLACRAIAPVTFPLHPTGTAAAVLLLLLQCISRTNRLRASQSTLPAAPVSIQGSSRQKDLAAPLATPTWTQPTRSPSFCLNSQEHNKW</sequence>
<dbReference type="Proteomes" id="UP000006727">
    <property type="component" value="Chromosome 23"/>
</dbReference>
<evidence type="ECO:0000313" key="4">
    <source>
        <dbReference type="EnsemblPlants" id="PAC:32949572.CDS.1"/>
    </source>
</evidence>
<evidence type="ECO:0000256" key="2">
    <source>
        <dbReference type="SAM" id="Phobius"/>
    </source>
</evidence>
<accession>A9RHS2</accession>
<reference evidence="4" key="3">
    <citation type="submission" date="2020-12" db="UniProtKB">
        <authorList>
            <consortium name="EnsemblPlants"/>
        </authorList>
    </citation>
    <scope>IDENTIFICATION</scope>
</reference>
<dbReference type="HOGENOM" id="CLU_1716299_0_0_1"/>